<dbReference type="OrthoDB" id="10255449at2759"/>
<dbReference type="GO" id="GO:0005737">
    <property type="term" value="C:cytoplasm"/>
    <property type="evidence" value="ECO:0007669"/>
    <property type="project" value="TreeGrafter"/>
</dbReference>
<keyword evidence="1 5" id="KW-0547">Nucleotide-binding</keyword>
<dbReference type="PROSITE" id="PS00865">
    <property type="entry name" value="UBIQUITIN_ACTIVAT_2"/>
    <property type="match status" value="1"/>
</dbReference>
<gene>
    <name evidence="7" type="ORF">LAMI_0E10000G</name>
</gene>
<dbReference type="Gene3D" id="3.40.50.720">
    <property type="entry name" value="NAD(P)-binding Rossmann-like Domain"/>
    <property type="match status" value="1"/>
</dbReference>
<dbReference type="InterPro" id="IPR045886">
    <property type="entry name" value="ThiF/MoeB/HesA"/>
</dbReference>
<dbReference type="InterPro" id="IPR023318">
    <property type="entry name" value="Ub_act_enz_dom_a_sf"/>
</dbReference>
<organism evidence="7 8">
    <name type="scientific">Lachancea mirantina</name>
    <dbReference type="NCBI Taxonomy" id="1230905"/>
    <lineage>
        <taxon>Eukaryota</taxon>
        <taxon>Fungi</taxon>
        <taxon>Dikarya</taxon>
        <taxon>Ascomycota</taxon>
        <taxon>Saccharomycotina</taxon>
        <taxon>Saccharomycetes</taxon>
        <taxon>Saccharomycetales</taxon>
        <taxon>Saccharomycetaceae</taxon>
        <taxon>Lachancea</taxon>
    </lineage>
</organism>
<evidence type="ECO:0000256" key="5">
    <source>
        <dbReference type="RuleBase" id="RU368009"/>
    </source>
</evidence>
<dbReference type="InterPro" id="IPR033127">
    <property type="entry name" value="UBQ-activ_enz_E1_Cys_AS"/>
</dbReference>
<keyword evidence="2 5" id="KW-0833">Ubl conjugation pathway</keyword>
<proteinExistence type="inferred from homology"/>
<dbReference type="GO" id="GO:0045116">
    <property type="term" value="P:protein neddylation"/>
    <property type="evidence" value="ECO:0007669"/>
    <property type="project" value="UniProtKB-UniRule"/>
</dbReference>
<keyword evidence="8" id="KW-1185">Reference proteome</keyword>
<protein>
    <recommendedName>
        <fullName evidence="5">NEDD8-activating enzyme E1 catalytic subunit</fullName>
        <ecNumber evidence="5">6.2.1.64</ecNumber>
    </recommendedName>
</protein>
<keyword evidence="3 5" id="KW-0067">ATP-binding</keyword>
<dbReference type="AlphaFoldDB" id="A0A1G4JNX0"/>
<name>A0A1G4JNX0_9SACH</name>
<dbReference type="GO" id="GO:0005524">
    <property type="term" value="F:ATP binding"/>
    <property type="evidence" value="ECO:0007669"/>
    <property type="project" value="UniProtKB-UniRule"/>
</dbReference>
<evidence type="ECO:0000256" key="3">
    <source>
        <dbReference type="ARBA" id="ARBA00022840"/>
    </source>
</evidence>
<accession>A0A1G4JNX0</accession>
<dbReference type="UniPathway" id="UPA00885"/>
<evidence type="ECO:0000259" key="6">
    <source>
        <dbReference type="Pfam" id="PF00899"/>
    </source>
</evidence>
<dbReference type="InterPro" id="IPR000594">
    <property type="entry name" value="ThiF_NAD_FAD-bd"/>
</dbReference>
<feature type="domain" description="THIF-type NAD/FAD binding fold" evidence="6">
    <location>
        <begin position="3"/>
        <end position="306"/>
    </location>
</feature>
<dbReference type="SUPFAM" id="SSF69572">
    <property type="entry name" value="Activating enzymes of the ubiquitin-like proteins"/>
    <property type="match status" value="1"/>
</dbReference>
<feature type="active site" description="Glycyl thioester intermediate" evidence="4">
    <location>
        <position position="177"/>
    </location>
</feature>
<dbReference type="Pfam" id="PF00899">
    <property type="entry name" value="ThiF"/>
    <property type="match status" value="1"/>
</dbReference>
<comment type="pathway">
    <text evidence="5">Protein modification; protein neddylation.</text>
</comment>
<sequence>MTDLTSVSVLVLGAGGLGCEMLKNLALQGIPTVHVVDMDTIELTNLNRQFLFTEKDVGRAKVEVAAEYINSREIVGAGGQLVKVTPHFQDLTLFTRDFLAQFTFVISGLDSVEARRHVNAELVKITLESQFQKCIPFIDGASEGFKGHCKVIIPGFSACYECSLNTLPAKTETYPLCTVANNPRKPEHLIEYALMVQWPQTFPDVSFDYENPDHLHWLTEQSIDRAQSYAIDASALTPNFILGVIKNIVPSVVSTNAIIAGQCCIAMTRLLYDLYDFENSPNFSIFNGEEGAFSHSYLHSRDPNCLICGDNKQTL</sequence>
<comment type="similarity">
    <text evidence="5">Belongs to the ubiquitin-activating E1 family. UBA3 subfamily.</text>
</comment>
<dbReference type="Gene3D" id="1.10.10.520">
    <property type="entry name" value="Ubiquitin activating enzymes (Uba3). Chain: B, domain 2"/>
    <property type="match status" value="1"/>
</dbReference>
<evidence type="ECO:0000256" key="2">
    <source>
        <dbReference type="ARBA" id="ARBA00022786"/>
    </source>
</evidence>
<dbReference type="Proteomes" id="UP000191024">
    <property type="component" value="Chromosome E"/>
</dbReference>
<dbReference type="PANTHER" id="PTHR10953:SF6">
    <property type="entry name" value="NEDD8-ACTIVATING ENZYME E1 CATALYTIC SUBUNIT"/>
    <property type="match status" value="1"/>
</dbReference>
<keyword evidence="5" id="KW-0436">Ligase</keyword>
<dbReference type="GO" id="GO:0019781">
    <property type="term" value="F:NEDD8 activating enzyme activity"/>
    <property type="evidence" value="ECO:0007669"/>
    <property type="project" value="UniProtKB-UniRule"/>
</dbReference>
<evidence type="ECO:0000313" key="7">
    <source>
        <dbReference type="EMBL" id="SCU92368.1"/>
    </source>
</evidence>
<dbReference type="STRING" id="1230905.A0A1G4JNX0"/>
<dbReference type="GO" id="GO:0005634">
    <property type="term" value="C:nucleus"/>
    <property type="evidence" value="ECO:0007669"/>
    <property type="project" value="TreeGrafter"/>
</dbReference>
<evidence type="ECO:0000256" key="4">
    <source>
        <dbReference type="PROSITE-ProRule" id="PRU10132"/>
    </source>
</evidence>
<comment type="function">
    <text evidence="5">Catalytic subunit of the dimeric E1 enzyme, which activates NEDD8.</text>
</comment>
<dbReference type="EC" id="6.2.1.64" evidence="5"/>
<dbReference type="EMBL" id="LT598465">
    <property type="protein sequence ID" value="SCU92368.1"/>
    <property type="molecule type" value="Genomic_DNA"/>
</dbReference>
<evidence type="ECO:0000256" key="1">
    <source>
        <dbReference type="ARBA" id="ARBA00022741"/>
    </source>
</evidence>
<evidence type="ECO:0000313" key="8">
    <source>
        <dbReference type="Proteomes" id="UP000191024"/>
    </source>
</evidence>
<dbReference type="PANTHER" id="PTHR10953">
    <property type="entry name" value="UBIQUITIN-ACTIVATING ENZYME E1"/>
    <property type="match status" value="1"/>
</dbReference>
<reference evidence="7 8" key="1">
    <citation type="submission" date="2016-03" db="EMBL/GenBank/DDBJ databases">
        <authorList>
            <person name="Devillers H."/>
        </authorList>
    </citation>
    <scope>NUCLEOTIDE SEQUENCE [LARGE SCALE GENOMIC DNA]</scope>
    <source>
        <strain evidence="7">CBS 11717</strain>
    </source>
</reference>
<dbReference type="InterPro" id="IPR035985">
    <property type="entry name" value="Ubiquitin-activating_enz"/>
</dbReference>
<comment type="catalytic activity">
    <reaction evidence="5">
        <text>ATP + [NEDD8 protein] + [E1 NEDD8-activating enzyme]-L-cysteine = AMP + diphosphate + [E1 NEDD8-activating enzyme]-S-[NEDD8 protein]-yl-L-cysteine.</text>
        <dbReference type="EC" id="6.2.1.64"/>
    </reaction>
</comment>